<feature type="domain" description="Helicase ATP-binding" evidence="5">
    <location>
        <begin position="212"/>
        <end position="368"/>
    </location>
</feature>
<dbReference type="PROSITE" id="PS51467">
    <property type="entry name" value="HARP"/>
    <property type="match status" value="1"/>
</dbReference>
<evidence type="ECO:0000256" key="3">
    <source>
        <dbReference type="ARBA" id="ARBA00023242"/>
    </source>
</evidence>
<dbReference type="SUPFAM" id="SSF52540">
    <property type="entry name" value="P-loop containing nucleoside triphosphate hydrolases"/>
    <property type="match status" value="2"/>
</dbReference>
<evidence type="ECO:0000256" key="2">
    <source>
        <dbReference type="ARBA" id="ARBA00022801"/>
    </source>
</evidence>
<dbReference type="InterPro" id="IPR000330">
    <property type="entry name" value="SNF2_N"/>
</dbReference>
<evidence type="ECO:0000313" key="9">
    <source>
        <dbReference type="Proteomes" id="UP000007755"/>
    </source>
</evidence>
<feature type="domain" description="HARP" evidence="7">
    <location>
        <begin position="95"/>
        <end position="170"/>
    </location>
</feature>
<dbReference type="Proteomes" id="UP000007755">
    <property type="component" value="Unassembled WGS sequence"/>
</dbReference>
<keyword evidence="2" id="KW-0378">Hydrolase</keyword>
<dbReference type="SMART" id="SM00490">
    <property type="entry name" value="HELICc"/>
    <property type="match status" value="1"/>
</dbReference>
<feature type="domain" description="Helicase C-terminal" evidence="6">
    <location>
        <begin position="476"/>
        <end position="633"/>
    </location>
</feature>
<dbReference type="InterPro" id="IPR001650">
    <property type="entry name" value="Helicase_C-like"/>
</dbReference>
<reference evidence="8" key="1">
    <citation type="submission" date="2011-02" db="EMBL/GenBank/DDBJ databases">
        <title>The genome of the leaf-cutting ant Acromyrmex echinatior suggests key adaptations to social evolution and fungus farming.</title>
        <authorList>
            <person name="Nygaard S."/>
            <person name="Zhang G."/>
        </authorList>
    </citation>
    <scope>NUCLEOTIDE SEQUENCE</scope>
</reference>
<gene>
    <name evidence="8" type="ORF">G5I_11448</name>
</gene>
<keyword evidence="3" id="KW-0539">Nucleus</keyword>
<sequence length="693" mass="79475">MDESQLFFSHSTVVDKMCTPEEIEKKRLLALQRRQQSQLKAQSTPISNQTRQQSKLNDNENIARQNKTNLNDNENIIRQNKTNNRFNPIELKKFFNPMVSVTGKCYMISNDRFAIELSAFIPEIIDTFRTVPSRIYDLKSRIWNFHLDDYNNLLKTLYSKHCDLSLTRIPEAVLRIFKKNLKSDTQLPEYDLSKIDEKLTKSLMPFQREGICYGISKNGRCMIADDMGLGKTIQALGIAHYYKESWPLFIVTPSSVRYQWSAAICKFLPSVPVHYIHQFEHAKDRIEDDKITITSYDLLVRAENTFAKHIYGFVILDESHFLKSNKTARFQAASRICTHARHIVLLTGTPALSRPIELYTQISLAIPHFMSYEDYGIRYCAGQRSAYGWDFLGSSNSQELQVLLKLNCMIRRLKADVLNQMPSKIREVIILDSGLVKTDKQMREMSQQLQTNISALERHNALIQYYSQSSHARVKAVRNYVTNLFKNKKKCILYGHHQIILDAICEAAESVDIVYIRIDGKTSSEQRQLLIDKFQECDECLAAVLSITAVNTGVTLTAANLVVFTELFWNPGILSQAEDRVHRIGQNNIVTIQYLIAQNTADDYIWPLLNKKKDILNAVGLKQDLSINNIDIVVQNSKQRDLTSFFSISSSSGSQSQHDMEISPAIPEVSPSNIKELLEVDDECFDSCDWDNM</sequence>
<dbReference type="Pfam" id="PF00176">
    <property type="entry name" value="SNF2-rel_dom"/>
    <property type="match status" value="1"/>
</dbReference>
<dbReference type="GO" id="GO:0005524">
    <property type="term" value="F:ATP binding"/>
    <property type="evidence" value="ECO:0007669"/>
    <property type="project" value="InterPro"/>
</dbReference>
<dbReference type="AlphaFoldDB" id="F4WZX6"/>
<dbReference type="GO" id="GO:0006281">
    <property type="term" value="P:DNA repair"/>
    <property type="evidence" value="ECO:0007669"/>
    <property type="project" value="TreeGrafter"/>
</dbReference>
<evidence type="ECO:0000259" key="5">
    <source>
        <dbReference type="PROSITE" id="PS51192"/>
    </source>
</evidence>
<dbReference type="Gene3D" id="3.40.50.300">
    <property type="entry name" value="P-loop containing nucleotide triphosphate hydrolases"/>
    <property type="match status" value="1"/>
</dbReference>
<dbReference type="InterPro" id="IPR049730">
    <property type="entry name" value="SNF2/RAD54-like_C"/>
</dbReference>
<dbReference type="GO" id="GO:0016787">
    <property type="term" value="F:hydrolase activity"/>
    <property type="evidence" value="ECO:0007669"/>
    <property type="project" value="UniProtKB-KW"/>
</dbReference>
<dbReference type="CDD" id="cd18010">
    <property type="entry name" value="DEXHc_HARP_SMARCAL1"/>
    <property type="match status" value="1"/>
</dbReference>
<dbReference type="CDD" id="cd18793">
    <property type="entry name" value="SF2_C_SNF"/>
    <property type="match status" value="1"/>
</dbReference>
<accession>F4WZX6</accession>
<dbReference type="PANTHER" id="PTHR45766:SF6">
    <property type="entry name" value="SWI_SNF-RELATED MATRIX-ASSOCIATED ACTIN-DEPENDENT REGULATOR OF CHROMATIN SUBFAMILY A-LIKE PROTEIN 1"/>
    <property type="match status" value="1"/>
</dbReference>
<comment type="similarity">
    <text evidence="4">Belongs to the SNF2/RAD54 helicase family. SMARCAL1 subfamily.</text>
</comment>
<dbReference type="OrthoDB" id="2801544at2759"/>
<dbReference type="Pfam" id="PF07443">
    <property type="entry name" value="HARP"/>
    <property type="match status" value="1"/>
</dbReference>
<organism evidence="9">
    <name type="scientific">Acromyrmex echinatior</name>
    <name type="common">Panamanian leafcutter ant</name>
    <name type="synonym">Acromyrmex octospinosus echinatior</name>
    <dbReference type="NCBI Taxonomy" id="103372"/>
    <lineage>
        <taxon>Eukaryota</taxon>
        <taxon>Metazoa</taxon>
        <taxon>Ecdysozoa</taxon>
        <taxon>Arthropoda</taxon>
        <taxon>Hexapoda</taxon>
        <taxon>Insecta</taxon>
        <taxon>Pterygota</taxon>
        <taxon>Neoptera</taxon>
        <taxon>Endopterygota</taxon>
        <taxon>Hymenoptera</taxon>
        <taxon>Apocrita</taxon>
        <taxon>Aculeata</taxon>
        <taxon>Formicoidea</taxon>
        <taxon>Formicidae</taxon>
        <taxon>Myrmicinae</taxon>
        <taxon>Acromyrmex</taxon>
    </lineage>
</organism>
<dbReference type="Gene3D" id="3.40.50.10810">
    <property type="entry name" value="Tandem AAA-ATPase domain"/>
    <property type="match status" value="1"/>
</dbReference>
<evidence type="ECO:0000259" key="6">
    <source>
        <dbReference type="PROSITE" id="PS51194"/>
    </source>
</evidence>
<dbReference type="InterPro" id="IPR027417">
    <property type="entry name" value="P-loop_NTPase"/>
</dbReference>
<comment type="subcellular location">
    <subcellularLocation>
        <location evidence="1">Nucleus</location>
    </subcellularLocation>
</comment>
<protein>
    <submittedName>
        <fullName evidence="8">SWI/SNF-related matrix-associated actin-dependent regulator of chromatin subfamily A-like protein 1</fullName>
    </submittedName>
</protein>
<evidence type="ECO:0000256" key="1">
    <source>
        <dbReference type="ARBA" id="ARBA00004123"/>
    </source>
</evidence>
<dbReference type="InterPro" id="IPR038718">
    <property type="entry name" value="SNF2-like_sf"/>
</dbReference>
<dbReference type="PROSITE" id="PS51192">
    <property type="entry name" value="HELICASE_ATP_BIND_1"/>
    <property type="match status" value="1"/>
</dbReference>
<dbReference type="SMART" id="SM00487">
    <property type="entry name" value="DEXDc"/>
    <property type="match status" value="1"/>
</dbReference>
<name>F4WZX6_ACREC</name>
<dbReference type="STRING" id="103372.F4WZX6"/>
<dbReference type="eggNOG" id="KOG1000">
    <property type="taxonomic scope" value="Eukaryota"/>
</dbReference>
<dbReference type="InParanoid" id="F4WZX6"/>
<dbReference type="GO" id="GO:0043596">
    <property type="term" value="C:nuclear replication fork"/>
    <property type="evidence" value="ECO:0007669"/>
    <property type="project" value="TreeGrafter"/>
</dbReference>
<dbReference type="InterPro" id="IPR014001">
    <property type="entry name" value="Helicase_ATP-bd"/>
</dbReference>
<dbReference type="Pfam" id="PF00271">
    <property type="entry name" value="Helicase_C"/>
    <property type="match status" value="1"/>
</dbReference>
<dbReference type="EMBL" id="GL888480">
    <property type="protein sequence ID" value="EGI60266.1"/>
    <property type="molecule type" value="Genomic_DNA"/>
</dbReference>
<evidence type="ECO:0000313" key="8">
    <source>
        <dbReference type="EMBL" id="EGI60266.1"/>
    </source>
</evidence>
<proteinExistence type="inferred from homology"/>
<keyword evidence="9" id="KW-1185">Reference proteome</keyword>
<dbReference type="InterPro" id="IPR010003">
    <property type="entry name" value="HARP_dom"/>
</dbReference>
<dbReference type="PANTHER" id="PTHR45766">
    <property type="entry name" value="DNA ANNEALING HELICASE AND ENDONUCLEASE ZRANB3 FAMILY MEMBER"/>
    <property type="match status" value="1"/>
</dbReference>
<dbReference type="GO" id="GO:0031297">
    <property type="term" value="P:replication fork processing"/>
    <property type="evidence" value="ECO:0007669"/>
    <property type="project" value="TreeGrafter"/>
</dbReference>
<evidence type="ECO:0000256" key="4">
    <source>
        <dbReference type="PROSITE-ProRule" id="PRU00800"/>
    </source>
</evidence>
<evidence type="ECO:0000259" key="7">
    <source>
        <dbReference type="PROSITE" id="PS51467"/>
    </source>
</evidence>
<dbReference type="FunCoup" id="F4WZX6">
    <property type="interactions" value="1193"/>
</dbReference>
<dbReference type="PROSITE" id="PS51194">
    <property type="entry name" value="HELICASE_CTER"/>
    <property type="match status" value="1"/>
</dbReference>